<accession>A0ABS2CFB7</accession>
<dbReference type="PANTHER" id="PTHR35603:SF2">
    <property type="entry name" value="OUTER MEMBRANE LIPOPROTEIN"/>
    <property type="match status" value="1"/>
</dbReference>
<evidence type="ECO:0000256" key="1">
    <source>
        <dbReference type="ARBA" id="ARBA00004370"/>
    </source>
</evidence>
<organism evidence="5 6">
    <name type="scientific">Deefgea chitinilytica</name>
    <dbReference type="NCBI Taxonomy" id="570276"/>
    <lineage>
        <taxon>Bacteria</taxon>
        <taxon>Pseudomonadati</taxon>
        <taxon>Pseudomonadota</taxon>
        <taxon>Betaproteobacteria</taxon>
        <taxon>Neisseriales</taxon>
        <taxon>Chitinibacteraceae</taxon>
        <taxon>Deefgea</taxon>
    </lineage>
</organism>
<evidence type="ECO:0000256" key="3">
    <source>
        <dbReference type="SAM" id="SignalP"/>
    </source>
</evidence>
<keyword evidence="6" id="KW-1185">Reference proteome</keyword>
<evidence type="ECO:0000313" key="6">
    <source>
        <dbReference type="Proteomes" id="UP001195660"/>
    </source>
</evidence>
<dbReference type="EMBL" id="WOFE01000011">
    <property type="protein sequence ID" value="MBM5572849.1"/>
    <property type="molecule type" value="Genomic_DNA"/>
</dbReference>
<keyword evidence="3" id="KW-0732">Signal</keyword>
<dbReference type="PANTHER" id="PTHR35603">
    <property type="match status" value="1"/>
</dbReference>
<comment type="caution">
    <text evidence="5">The sequence shown here is derived from an EMBL/GenBank/DDBJ whole genome shotgun (WGS) entry which is preliminary data.</text>
</comment>
<feature type="chain" id="PRO_5045166385" evidence="3">
    <location>
        <begin position="21"/>
        <end position="188"/>
    </location>
</feature>
<sequence length="188" mass="21084">MRTWAILGLVVSLFASTAHAGRGWDDDRDRHHQPKWQQKDYAVIRSVQPRYEQISQPRQECRSEWVTETVAQPSSPHYGGAILGGAAGGAIGTQVGKGRGRDVAIVAGTLLGAMIGDHVADPTRSSATTQTVNREVQRCREVNDYRQQLRDYRVDYEYRSQIYSTTMQRYPGEPGSRLPVRVLVELDD</sequence>
<feature type="domain" description="Glycine zipper 2TM" evidence="4">
    <location>
        <begin position="79"/>
        <end position="118"/>
    </location>
</feature>
<evidence type="ECO:0000313" key="5">
    <source>
        <dbReference type="EMBL" id="MBM5572849.1"/>
    </source>
</evidence>
<dbReference type="InterPro" id="IPR008816">
    <property type="entry name" value="Gly_zipper_2TM_dom"/>
</dbReference>
<dbReference type="InterPro" id="IPR051407">
    <property type="entry name" value="Bact_OM_lipoprot/Surf_antigen"/>
</dbReference>
<name>A0ABS2CFB7_9NEIS</name>
<evidence type="ECO:0000259" key="4">
    <source>
        <dbReference type="Pfam" id="PF05433"/>
    </source>
</evidence>
<keyword evidence="2" id="KW-0472">Membrane</keyword>
<evidence type="ECO:0000256" key="2">
    <source>
        <dbReference type="ARBA" id="ARBA00023136"/>
    </source>
</evidence>
<gene>
    <name evidence="5" type="ORF">GM173_14855</name>
</gene>
<comment type="subcellular location">
    <subcellularLocation>
        <location evidence="1">Membrane</location>
    </subcellularLocation>
</comment>
<proteinExistence type="predicted"/>
<feature type="signal peptide" evidence="3">
    <location>
        <begin position="1"/>
        <end position="20"/>
    </location>
</feature>
<reference evidence="5 6" key="1">
    <citation type="submission" date="2019-11" db="EMBL/GenBank/DDBJ databases">
        <title>Novel Deefgea species.</title>
        <authorList>
            <person name="Han J.-H."/>
        </authorList>
    </citation>
    <scope>NUCLEOTIDE SEQUENCE [LARGE SCALE GENOMIC DNA]</scope>
    <source>
        <strain evidence="5 6">LMG 24817</strain>
    </source>
</reference>
<dbReference type="Pfam" id="PF05433">
    <property type="entry name" value="Rick_17kDa_Anti"/>
    <property type="match status" value="1"/>
</dbReference>
<dbReference type="RefSeq" id="WP_203572174.1">
    <property type="nucleotide sequence ID" value="NZ_WOFE01000011.1"/>
</dbReference>
<dbReference type="Proteomes" id="UP001195660">
    <property type="component" value="Unassembled WGS sequence"/>
</dbReference>
<protein>
    <submittedName>
        <fullName evidence="5">Glycine zipper 2TM domain-containing protein</fullName>
    </submittedName>
</protein>